<feature type="transmembrane region" description="Helical" evidence="1">
    <location>
        <begin position="126"/>
        <end position="149"/>
    </location>
</feature>
<feature type="transmembrane region" description="Helical" evidence="1">
    <location>
        <begin position="170"/>
        <end position="196"/>
    </location>
</feature>
<feature type="transmembrane region" description="Helical" evidence="1">
    <location>
        <begin position="101"/>
        <end position="120"/>
    </location>
</feature>
<dbReference type="EMBL" id="FMPG01000012">
    <property type="protein sequence ID" value="SCT31867.1"/>
    <property type="molecule type" value="Genomic_DNA"/>
</dbReference>
<keyword evidence="4" id="KW-1185">Reference proteome</keyword>
<evidence type="ECO:0000256" key="1">
    <source>
        <dbReference type="SAM" id="Phobius"/>
    </source>
</evidence>
<evidence type="ECO:0000313" key="2">
    <source>
        <dbReference type="EMBL" id="SCT25118.1"/>
    </source>
</evidence>
<dbReference type="EMBL" id="FMPI01000016">
    <property type="protein sequence ID" value="SCT25118.1"/>
    <property type="molecule type" value="Genomic_DNA"/>
</dbReference>
<evidence type="ECO:0000313" key="5">
    <source>
        <dbReference type="Proteomes" id="UP000095768"/>
    </source>
</evidence>
<keyword evidence="1" id="KW-1133">Transmembrane helix</keyword>
<sequence>MQQIIKTEKEKMRKYDIICTILLIVTIVSFAITTYFYCSDIDFTDNKGFIYKEEKNSNNLISNIISIILNGGVLQIHKIYNISLDFTLSNFSKLHKKKEKIFEVMVSMILYSSILLLLILKVINTNWLVITCLIIIIIIFFSLVIKIQYSLANCLYKLYKSKNGKSDFNSFYFTFLNISLLFLIFIIVLCDFIKFISS</sequence>
<dbReference type="RefSeq" id="WP_069996199.1">
    <property type="nucleotide sequence ID" value="NZ_FMPG01000012.1"/>
</dbReference>
<keyword evidence="1" id="KW-0812">Transmembrane</keyword>
<dbReference type="AlphaFoldDB" id="A0A1D4PQ98"/>
<feature type="transmembrane region" description="Helical" evidence="1">
    <location>
        <begin position="15"/>
        <end position="37"/>
    </location>
</feature>
<protein>
    <submittedName>
        <fullName evidence="3">Uncharacterized protein</fullName>
    </submittedName>
</protein>
<accession>A0A1D4PQ98</accession>
<organism evidence="3 5">
    <name type="scientific">Staphylococcus caeli</name>
    <dbReference type="NCBI Taxonomy" id="2201815"/>
    <lineage>
        <taxon>Bacteria</taxon>
        <taxon>Bacillati</taxon>
        <taxon>Bacillota</taxon>
        <taxon>Bacilli</taxon>
        <taxon>Bacillales</taxon>
        <taxon>Staphylococcaceae</taxon>
        <taxon>Staphylococcus</taxon>
    </lineage>
</organism>
<evidence type="ECO:0000313" key="4">
    <source>
        <dbReference type="Proteomes" id="UP000095412"/>
    </source>
</evidence>
<reference evidence="2 4" key="1">
    <citation type="submission" date="2016-09" db="EMBL/GenBank/DDBJ databases">
        <authorList>
            <consortium name="Pathogen Informatics"/>
            <person name="Sun Q."/>
            <person name="Inoue M."/>
        </authorList>
    </citation>
    <scope>NUCLEOTIDE SEQUENCE [LARGE SCALE GENOMIC DNA]</scope>
    <source>
        <strain evidence="2 4">82C</strain>
    </source>
</reference>
<proteinExistence type="predicted"/>
<dbReference type="Proteomes" id="UP000095768">
    <property type="component" value="Unassembled WGS sequence"/>
</dbReference>
<keyword evidence="1" id="KW-0472">Membrane</keyword>
<dbReference type="Proteomes" id="UP000095412">
    <property type="component" value="Unassembled WGS sequence"/>
</dbReference>
<gene>
    <name evidence="3" type="ORF">SAMEA2297795_02245</name>
    <name evidence="2" type="ORF">SAMEA2297796_02028</name>
</gene>
<evidence type="ECO:0000313" key="3">
    <source>
        <dbReference type="EMBL" id="SCT31867.1"/>
    </source>
</evidence>
<name>A0A1D4PQ98_9STAP</name>
<reference evidence="3 5" key="2">
    <citation type="submission" date="2016-09" db="EMBL/GenBank/DDBJ databases">
        <authorList>
            <consortium name="Pathogen Informatics"/>
        </authorList>
    </citation>
    <scope>NUCLEOTIDE SEQUENCE [LARGE SCALE GENOMIC DNA]</scope>
    <source>
        <strain evidence="3 5">82B</strain>
    </source>
</reference>